<sequence>MQALYADGVGDDLGFVVVVFTKLNEKEYFAKFVLDAADVASFPAGFDGGYIRYADWSEALVTGGAGVVGYESPGRVLACNRPAGGGAAIPCPDRVFGSIMTDVATVLNEKISEISCAAGAEEYETVGTLSMELAATARADEQFFRSLSVPEELKPAYREFLNGLAMYQDAGSLFWYGASLSDLKSFSEGNDRLVQGQTQTRCALERLSLQVAAPDLPPAPPEDLYPDAIRLKQRYEFKDRAGANNLSVRVDSFAWIDRYHTTKDEVQEEHRPSYGNRFLGVLVEVNHLGYWGKGNQKFKTPKPGDFTLLSQGEWVKLTQPDTPYIRNVGSIYQQVTLDRKERIIGYLIYEVPGSFDPSGSYLKAELGDAGTPIWRLG</sequence>
<dbReference type="GeneID" id="76424402"/>
<dbReference type="KEGG" id="maqe:RJ40_08510"/>
<dbReference type="AlphaFoldDB" id="A0A8A3S652"/>
<dbReference type="RefSeq" id="WP_265580443.1">
    <property type="nucleotide sequence ID" value="NZ_CP036172.1"/>
</dbReference>
<dbReference type="Proteomes" id="UP001042704">
    <property type="component" value="Chromosome"/>
</dbReference>
<name>A0A8A3S652_9EURY</name>
<reference evidence="1" key="2">
    <citation type="submission" date="2019-02" db="EMBL/GenBank/DDBJ databases">
        <authorList>
            <person name="Chen S.-C."/>
            <person name="Chien H.-H."/>
            <person name="Lai M.-C."/>
        </authorList>
    </citation>
    <scope>NUCLEOTIDE SEQUENCE</scope>
    <source>
        <strain evidence="1">N2F9704</strain>
    </source>
</reference>
<dbReference type="EMBL" id="CP036172">
    <property type="protein sequence ID" value="QSZ67542.1"/>
    <property type="molecule type" value="Genomic_DNA"/>
</dbReference>
<organism evidence="1 2">
    <name type="scientific">Methanofollis aquaemaris</name>
    <dbReference type="NCBI Taxonomy" id="126734"/>
    <lineage>
        <taxon>Archaea</taxon>
        <taxon>Methanobacteriati</taxon>
        <taxon>Methanobacteriota</taxon>
        <taxon>Stenosarchaea group</taxon>
        <taxon>Methanomicrobia</taxon>
        <taxon>Methanomicrobiales</taxon>
        <taxon>Methanomicrobiaceae</taxon>
        <taxon>Methanofollis</taxon>
    </lineage>
</organism>
<protein>
    <submittedName>
        <fullName evidence="1">Uncharacterized protein</fullName>
    </submittedName>
</protein>
<gene>
    <name evidence="1" type="ORF">RJ40_08510</name>
</gene>
<reference evidence="1" key="1">
    <citation type="journal article" date="2001" name="Int. J. Syst. Evol. Microbiol.">
        <title>Methanofollis aquaemaris sp. nov., a methanogen isolated from an aquaculture fish pond.</title>
        <authorList>
            <person name="Lai M.C."/>
            <person name="Chen S.C."/>
        </authorList>
    </citation>
    <scope>NUCLEOTIDE SEQUENCE</scope>
    <source>
        <strain evidence="1">N2F9704</strain>
    </source>
</reference>
<evidence type="ECO:0000313" key="1">
    <source>
        <dbReference type="EMBL" id="QSZ67542.1"/>
    </source>
</evidence>
<accession>A0A8A3S652</accession>
<proteinExistence type="predicted"/>
<evidence type="ECO:0000313" key="2">
    <source>
        <dbReference type="Proteomes" id="UP001042704"/>
    </source>
</evidence>
<keyword evidence="2" id="KW-1185">Reference proteome</keyword>